<dbReference type="EMBL" id="MN740847">
    <property type="protein sequence ID" value="QHU14944.1"/>
    <property type="molecule type" value="Genomic_DNA"/>
</dbReference>
<name>A0A6C0KFC1_9ZZZZ</name>
<evidence type="ECO:0000313" key="1">
    <source>
        <dbReference type="EMBL" id="QHU14944.1"/>
    </source>
</evidence>
<organism evidence="1">
    <name type="scientific">viral metagenome</name>
    <dbReference type="NCBI Taxonomy" id="1070528"/>
    <lineage>
        <taxon>unclassified sequences</taxon>
        <taxon>metagenomes</taxon>
        <taxon>organismal metagenomes</taxon>
    </lineage>
</organism>
<accession>A0A6C0KFC1</accession>
<reference evidence="1" key="1">
    <citation type="journal article" date="2020" name="Nature">
        <title>Giant virus diversity and host interactions through global metagenomics.</title>
        <authorList>
            <person name="Schulz F."/>
            <person name="Roux S."/>
            <person name="Paez-Espino D."/>
            <person name="Jungbluth S."/>
            <person name="Walsh D.A."/>
            <person name="Denef V.J."/>
            <person name="McMahon K.D."/>
            <person name="Konstantinidis K.T."/>
            <person name="Eloe-Fadrosh E.A."/>
            <person name="Kyrpides N.C."/>
            <person name="Woyke T."/>
        </authorList>
    </citation>
    <scope>NUCLEOTIDE SEQUENCE</scope>
    <source>
        <strain evidence="1">GVMAG-S-1102244-55</strain>
    </source>
</reference>
<sequence length="314" mass="38218">MRFTDHQLDQILEDFPNFELSYEKKLHKKVQSDIYLTIPKGKKYFAWFKLFKNTPMCFFLEINRRNKCIENIFHYQVPFDRILCSNTGTILYGTLFYVNKKRCFNIENIYYLRGNNLTFCNNSIRIKEIHNIMKSNIKQTYYNSNSILFGLPLIDTNYYNLMNKINNLYYDVFCIQYRLLYKNKPYLNELIKINKQVYKYFLVKPTIINDIYDLYVLNEKKYEKFSIAFIPDYKSSVMMNSLFRNIKENINLDALEESDDEEEFENVSLDKFVDLDKKYVMKCLYLQKYKSWQPIEVVQQNVSQKREILFYKKK</sequence>
<dbReference type="AlphaFoldDB" id="A0A6C0KFC1"/>
<protein>
    <recommendedName>
        <fullName evidence="2">mRNA capping enzyme adenylation domain-containing protein</fullName>
    </recommendedName>
</protein>
<evidence type="ECO:0008006" key="2">
    <source>
        <dbReference type="Google" id="ProtNLM"/>
    </source>
</evidence>
<proteinExistence type="predicted"/>